<dbReference type="AlphaFoldDB" id="A0A813Y1R7"/>
<dbReference type="OrthoDB" id="376357at2759"/>
<evidence type="ECO:0000256" key="2">
    <source>
        <dbReference type="SAM" id="Phobius"/>
    </source>
</evidence>
<keyword evidence="4" id="KW-1185">Reference proteome</keyword>
<keyword evidence="2" id="KW-0472">Membrane</keyword>
<evidence type="ECO:0000313" key="4">
    <source>
        <dbReference type="Proteomes" id="UP000663879"/>
    </source>
</evidence>
<accession>A0A813Y1R7</accession>
<protein>
    <submittedName>
        <fullName evidence="3">Uncharacterized protein</fullName>
    </submittedName>
</protein>
<evidence type="ECO:0000256" key="1">
    <source>
        <dbReference type="SAM" id="Coils"/>
    </source>
</evidence>
<dbReference type="Proteomes" id="UP000663879">
    <property type="component" value="Unassembled WGS sequence"/>
</dbReference>
<organism evidence="3 4">
    <name type="scientific">Brachionus calyciflorus</name>
    <dbReference type="NCBI Taxonomy" id="104777"/>
    <lineage>
        <taxon>Eukaryota</taxon>
        <taxon>Metazoa</taxon>
        <taxon>Spiralia</taxon>
        <taxon>Gnathifera</taxon>
        <taxon>Rotifera</taxon>
        <taxon>Eurotatoria</taxon>
        <taxon>Monogononta</taxon>
        <taxon>Pseudotrocha</taxon>
        <taxon>Ploima</taxon>
        <taxon>Brachionidae</taxon>
        <taxon>Brachionus</taxon>
    </lineage>
</organism>
<proteinExistence type="predicted"/>
<feature type="transmembrane region" description="Helical" evidence="2">
    <location>
        <begin position="53"/>
        <end position="79"/>
    </location>
</feature>
<comment type="caution">
    <text evidence="3">The sequence shown here is derived from an EMBL/GenBank/DDBJ whole genome shotgun (WGS) entry which is preliminary data.</text>
</comment>
<name>A0A813Y1R7_9BILA</name>
<feature type="transmembrane region" description="Helical" evidence="2">
    <location>
        <begin position="20"/>
        <end position="41"/>
    </location>
</feature>
<keyword evidence="2" id="KW-1133">Transmembrane helix</keyword>
<reference evidence="3" key="1">
    <citation type="submission" date="2021-02" db="EMBL/GenBank/DDBJ databases">
        <authorList>
            <person name="Nowell W R."/>
        </authorList>
    </citation>
    <scope>NUCLEOTIDE SEQUENCE</scope>
    <source>
        <strain evidence="3">Ploen Becks lab</strain>
    </source>
</reference>
<sequence length="148" mass="17477">MVFEAYRIINRWRKRKISSIRFVQLILDRLFSVANGINGLIVGIKIGEFFGSFGIYTGAFIFSFLAIFIGGVLFEWIFCKLFEIPFDYKIENAFNFIGLKYDASNEQINERYEDLNRKYRKFEDNVNIQRLENSMLIIKNFKSVPLIV</sequence>
<evidence type="ECO:0000313" key="3">
    <source>
        <dbReference type="EMBL" id="CAF0878367.1"/>
    </source>
</evidence>
<keyword evidence="1" id="KW-0175">Coiled coil</keyword>
<keyword evidence="2" id="KW-0812">Transmembrane</keyword>
<dbReference type="EMBL" id="CAJNOC010001611">
    <property type="protein sequence ID" value="CAF0878367.1"/>
    <property type="molecule type" value="Genomic_DNA"/>
</dbReference>
<gene>
    <name evidence="3" type="ORF">OXX778_LOCUS10285</name>
</gene>
<feature type="coiled-coil region" evidence="1">
    <location>
        <begin position="105"/>
        <end position="132"/>
    </location>
</feature>